<evidence type="ECO:0000313" key="21">
    <source>
        <dbReference type="Proteomes" id="UP000286561"/>
    </source>
</evidence>
<dbReference type="RefSeq" id="WP_005350253.1">
    <property type="nucleotide sequence ID" value="NZ_BLYK01000024.1"/>
</dbReference>
<evidence type="ECO:0000313" key="18">
    <source>
        <dbReference type="Proteomes" id="UP000283497"/>
    </source>
</evidence>
<evidence type="ECO:0000313" key="13">
    <source>
        <dbReference type="EMBL" id="RHK37951.1"/>
    </source>
</evidence>
<evidence type="ECO:0000313" key="14">
    <source>
        <dbReference type="EMBL" id="RHN11045.1"/>
    </source>
</evidence>
<reference evidence="17 18" key="2">
    <citation type="submission" date="2018-08" db="EMBL/GenBank/DDBJ databases">
        <title>A genome reference for cultivated species of the human gut microbiota.</title>
        <authorList>
            <person name="Zou Y."/>
            <person name="Xue W."/>
            <person name="Luo G."/>
        </authorList>
    </citation>
    <scope>NUCLEOTIDE SEQUENCE [LARGE SCALE GENOMIC DNA]</scope>
    <source>
        <strain evidence="14 19">AF31-17AC</strain>
        <strain evidence="13 18">AF45-14BH</strain>
        <strain evidence="12 20">AM34-3LB</strain>
        <strain evidence="11 21">AM48-23BH</strain>
        <strain evidence="10 17">TM10-1AC</strain>
    </source>
</reference>
<organism evidence="9 16">
    <name type="scientific">Anaerobutyricum hallii</name>
    <dbReference type="NCBI Taxonomy" id="39488"/>
    <lineage>
        <taxon>Bacteria</taxon>
        <taxon>Bacillati</taxon>
        <taxon>Bacillota</taxon>
        <taxon>Clostridia</taxon>
        <taxon>Lachnospirales</taxon>
        <taxon>Lachnospiraceae</taxon>
        <taxon>Anaerobutyricum</taxon>
    </lineage>
</organism>
<evidence type="ECO:0000313" key="20">
    <source>
        <dbReference type="Proteomes" id="UP000284621"/>
    </source>
</evidence>
<evidence type="ECO:0000313" key="12">
    <source>
        <dbReference type="EMBL" id="RHC63623.1"/>
    </source>
</evidence>
<evidence type="ECO:0000259" key="7">
    <source>
        <dbReference type="Pfam" id="PF04024"/>
    </source>
</evidence>
<dbReference type="EMBL" id="QSEP01000020">
    <property type="protein sequence ID" value="RGZ84076.1"/>
    <property type="molecule type" value="Genomic_DNA"/>
</dbReference>
<dbReference type="Proteomes" id="UP000284621">
    <property type="component" value="Unassembled WGS sequence"/>
</dbReference>
<evidence type="ECO:0000256" key="3">
    <source>
        <dbReference type="ARBA" id="ARBA00022692"/>
    </source>
</evidence>
<dbReference type="EMBL" id="QRNJ01000040">
    <property type="protein sequence ID" value="RHK37951.1"/>
    <property type="molecule type" value="Genomic_DNA"/>
</dbReference>
<evidence type="ECO:0000256" key="1">
    <source>
        <dbReference type="ARBA" id="ARBA00004162"/>
    </source>
</evidence>
<accession>A0A173X6G8</accession>
<feature type="domain" description="Phage shock protein PspC N-terminal" evidence="7">
    <location>
        <begin position="3"/>
        <end position="60"/>
    </location>
</feature>
<evidence type="ECO:0000313" key="19">
    <source>
        <dbReference type="Proteomes" id="UP000283700"/>
    </source>
</evidence>
<evidence type="ECO:0000256" key="2">
    <source>
        <dbReference type="ARBA" id="ARBA00022475"/>
    </source>
</evidence>
<reference evidence="15 16" key="1">
    <citation type="submission" date="2015-09" db="EMBL/GenBank/DDBJ databases">
        <authorList>
            <consortium name="Pathogen Informatics"/>
        </authorList>
    </citation>
    <scope>NUCLEOTIDE SEQUENCE [LARGE SCALE GENOMIC DNA]</scope>
    <source>
        <strain evidence="9 16">2789STDY5834835</strain>
        <strain evidence="8 15">2789STDY5834966</strain>
    </source>
</reference>
<dbReference type="GO" id="GO:0005886">
    <property type="term" value="C:plasma membrane"/>
    <property type="evidence" value="ECO:0007669"/>
    <property type="project" value="UniProtKB-SubCell"/>
</dbReference>
<dbReference type="EMBL" id="QRQO01000041">
    <property type="protein sequence ID" value="RHN11045.1"/>
    <property type="molecule type" value="Genomic_DNA"/>
</dbReference>
<evidence type="ECO:0000313" key="16">
    <source>
        <dbReference type="Proteomes" id="UP000095679"/>
    </source>
</evidence>
<dbReference type="PANTHER" id="PTHR33885:SF3">
    <property type="entry name" value="PHAGE SHOCK PROTEIN C"/>
    <property type="match status" value="1"/>
</dbReference>
<keyword evidence="5 6" id="KW-0472">Membrane</keyword>
<evidence type="ECO:0000313" key="15">
    <source>
        <dbReference type="Proteomes" id="UP000095390"/>
    </source>
</evidence>
<evidence type="ECO:0000313" key="11">
    <source>
        <dbReference type="EMBL" id="RGZ84076.1"/>
    </source>
</evidence>
<evidence type="ECO:0000313" key="17">
    <source>
        <dbReference type="Proteomes" id="UP000262524"/>
    </source>
</evidence>
<dbReference type="EMBL" id="CYZL01000001">
    <property type="protein sequence ID" value="CUN46676.1"/>
    <property type="molecule type" value="Genomic_DNA"/>
</dbReference>
<dbReference type="AlphaFoldDB" id="A0A173X6G8"/>
<keyword evidence="2" id="KW-1003">Cell membrane</keyword>
<dbReference type="PANTHER" id="PTHR33885">
    <property type="entry name" value="PHAGE SHOCK PROTEIN C"/>
    <property type="match status" value="1"/>
</dbReference>
<keyword evidence="4 6" id="KW-1133">Transmembrane helix</keyword>
<evidence type="ECO:0000256" key="6">
    <source>
        <dbReference type="SAM" id="Phobius"/>
    </source>
</evidence>
<evidence type="ECO:0000256" key="4">
    <source>
        <dbReference type="ARBA" id="ARBA00022989"/>
    </source>
</evidence>
<dbReference type="Proteomes" id="UP000262524">
    <property type="component" value="Unassembled WGS sequence"/>
</dbReference>
<dbReference type="OrthoDB" id="9815286at2"/>
<keyword evidence="20" id="KW-1185">Reference proteome</keyword>
<dbReference type="GO" id="GO:0003677">
    <property type="term" value="F:DNA binding"/>
    <property type="evidence" value="ECO:0007669"/>
    <property type="project" value="UniProtKB-KW"/>
</dbReference>
<dbReference type="Proteomes" id="UP000286561">
    <property type="component" value="Unassembled WGS sequence"/>
</dbReference>
<proteinExistence type="predicted"/>
<dbReference type="InterPro" id="IPR007168">
    <property type="entry name" value="Phageshock_PspC_N"/>
</dbReference>
<keyword evidence="9" id="KW-0238">DNA-binding</keyword>
<feature type="transmembrane region" description="Helical" evidence="6">
    <location>
        <begin position="34"/>
        <end position="57"/>
    </location>
</feature>
<evidence type="ECO:0000313" key="8">
    <source>
        <dbReference type="EMBL" id="CUN01751.1"/>
    </source>
</evidence>
<sequence length="64" mass="6982">MGKKLYKSSLDRKICGVCGGFAEFFGIDATILRLLVVLFTLAGGSGVLFYIVAALIMPDEPEYY</sequence>
<dbReference type="Proteomes" id="UP000283497">
    <property type="component" value="Unassembled WGS sequence"/>
</dbReference>
<keyword evidence="3 6" id="KW-0812">Transmembrane</keyword>
<evidence type="ECO:0000256" key="5">
    <source>
        <dbReference type="ARBA" id="ARBA00023136"/>
    </source>
</evidence>
<dbReference type="Proteomes" id="UP000283700">
    <property type="component" value="Unassembled WGS sequence"/>
</dbReference>
<comment type="subcellular location">
    <subcellularLocation>
        <location evidence="1">Cell membrane</location>
        <topology evidence="1">Single-pass membrane protein</topology>
    </subcellularLocation>
</comment>
<dbReference type="GeneID" id="75048297"/>
<dbReference type="EMBL" id="CYYC01000018">
    <property type="protein sequence ID" value="CUN01751.1"/>
    <property type="molecule type" value="Genomic_DNA"/>
</dbReference>
<gene>
    <name evidence="13" type="ORF">DW068_10640</name>
    <name evidence="12" type="ORF">DW833_09560</name>
    <name evidence="11" type="ORF">DW972_05295</name>
    <name evidence="14" type="ORF">DWZ29_12445</name>
    <name evidence="10" type="ORF">DXD91_01360</name>
    <name evidence="9" type="ORF">ERS852450_00026</name>
    <name evidence="8" type="ORF">ERS852578_01671</name>
</gene>
<protein>
    <submittedName>
        <fullName evidence="9">DNA-binding transcriptional activator PspC</fullName>
    </submittedName>
    <submittedName>
        <fullName evidence="10">PspC domain-containing protein</fullName>
    </submittedName>
</protein>
<dbReference type="Proteomes" id="UP000095390">
    <property type="component" value="Unassembled WGS sequence"/>
</dbReference>
<dbReference type="Proteomes" id="UP000095679">
    <property type="component" value="Unassembled WGS sequence"/>
</dbReference>
<dbReference type="InterPro" id="IPR052027">
    <property type="entry name" value="PspC"/>
</dbReference>
<evidence type="ECO:0000313" key="9">
    <source>
        <dbReference type="EMBL" id="CUN46676.1"/>
    </source>
</evidence>
<dbReference type="EMBL" id="QSID01000010">
    <property type="protein sequence ID" value="RHC63623.1"/>
    <property type="molecule type" value="Genomic_DNA"/>
</dbReference>
<name>A0A173X6G8_9FIRM</name>
<evidence type="ECO:0000313" key="10">
    <source>
        <dbReference type="EMBL" id="RGI92167.1"/>
    </source>
</evidence>
<dbReference type="Pfam" id="PF04024">
    <property type="entry name" value="PspC"/>
    <property type="match status" value="1"/>
</dbReference>
<dbReference type="EMBL" id="QSOE01000004">
    <property type="protein sequence ID" value="RGI92167.1"/>
    <property type="molecule type" value="Genomic_DNA"/>
</dbReference>